<sequence>MPSRSANTTKMPTTREDSVLFKEIWRSLHRNGWTSKPPALRSLDTSYRYVKPGCNPDGDDGTDFFPVLPGNDFSILSRSSLAPSVGEQERTNAGTEDVIIDKESDEGDTAGGQRSSGVLDAEKGFDLHGDCASSCSADEERDDGFPRCRTETSAPVGGSVGRDYNSDGSCDGSGQHPGLGSSTIDADIAAETCSTGAGNSSGEIIQVGQAVAGGIKDKQGRGDPPRTDQTNPIGNVAGPDTMKPNLLVLESVEVAADVAFEAVWEGVEYVVKEESVGVPAGVTFEAVVELFSIQLPMFRVPMIRVPMVLALMT</sequence>
<feature type="region of interest" description="Disordered" evidence="1">
    <location>
        <begin position="215"/>
        <end position="238"/>
    </location>
</feature>
<evidence type="ECO:0000256" key="1">
    <source>
        <dbReference type="SAM" id="MobiDB-lite"/>
    </source>
</evidence>
<reference evidence="2 3" key="1">
    <citation type="submission" date="2018-08" db="EMBL/GenBank/DDBJ databases">
        <title>Genomic investigation of the strawberry pathogen Phytophthora fragariae indicates pathogenicity is determined by transcriptional variation in three key races.</title>
        <authorList>
            <person name="Adams T.M."/>
            <person name="Armitage A.D."/>
            <person name="Sobczyk M.K."/>
            <person name="Bates H.J."/>
            <person name="Dunwell J.M."/>
            <person name="Nellist C.F."/>
            <person name="Harrison R.J."/>
        </authorList>
    </citation>
    <scope>NUCLEOTIDE SEQUENCE [LARGE SCALE GENOMIC DNA]</scope>
    <source>
        <strain evidence="2 3">A4</strain>
    </source>
</reference>
<name>A0A6A4DDM4_9STRA</name>
<feature type="region of interest" description="Disordered" evidence="1">
    <location>
        <begin position="133"/>
        <end position="178"/>
    </location>
</feature>
<feature type="compositionally biased region" description="Basic and acidic residues" evidence="1">
    <location>
        <begin position="215"/>
        <end position="226"/>
    </location>
</feature>
<dbReference type="AlphaFoldDB" id="A0A6A4DDM4"/>
<comment type="caution">
    <text evidence="2">The sequence shown here is derived from an EMBL/GenBank/DDBJ whole genome shotgun (WGS) entry which is preliminary data.</text>
</comment>
<gene>
    <name evidence="2" type="ORF">PF001_g13494</name>
</gene>
<feature type="region of interest" description="Disordered" evidence="1">
    <location>
        <begin position="81"/>
        <end position="117"/>
    </location>
</feature>
<evidence type="ECO:0000313" key="3">
    <source>
        <dbReference type="Proteomes" id="UP000437068"/>
    </source>
</evidence>
<accession>A0A6A4DDM4</accession>
<proteinExistence type="predicted"/>
<dbReference type="Proteomes" id="UP000437068">
    <property type="component" value="Unassembled WGS sequence"/>
</dbReference>
<protein>
    <submittedName>
        <fullName evidence="2">Uncharacterized protein</fullName>
    </submittedName>
</protein>
<dbReference type="EMBL" id="QXGE01000798">
    <property type="protein sequence ID" value="KAE9303537.1"/>
    <property type="molecule type" value="Genomic_DNA"/>
</dbReference>
<evidence type="ECO:0000313" key="2">
    <source>
        <dbReference type="EMBL" id="KAE9303537.1"/>
    </source>
</evidence>
<organism evidence="2 3">
    <name type="scientific">Phytophthora fragariae</name>
    <dbReference type="NCBI Taxonomy" id="53985"/>
    <lineage>
        <taxon>Eukaryota</taxon>
        <taxon>Sar</taxon>
        <taxon>Stramenopiles</taxon>
        <taxon>Oomycota</taxon>
        <taxon>Peronosporomycetes</taxon>
        <taxon>Peronosporales</taxon>
        <taxon>Peronosporaceae</taxon>
        <taxon>Phytophthora</taxon>
    </lineage>
</organism>